<organism evidence="2 3">
    <name type="scientific">Carnegiea gigantea</name>
    <dbReference type="NCBI Taxonomy" id="171969"/>
    <lineage>
        <taxon>Eukaryota</taxon>
        <taxon>Viridiplantae</taxon>
        <taxon>Streptophyta</taxon>
        <taxon>Embryophyta</taxon>
        <taxon>Tracheophyta</taxon>
        <taxon>Spermatophyta</taxon>
        <taxon>Magnoliopsida</taxon>
        <taxon>eudicotyledons</taxon>
        <taxon>Gunneridae</taxon>
        <taxon>Pentapetalae</taxon>
        <taxon>Caryophyllales</taxon>
        <taxon>Cactineae</taxon>
        <taxon>Cactaceae</taxon>
        <taxon>Cactoideae</taxon>
        <taxon>Echinocereeae</taxon>
        <taxon>Carnegiea</taxon>
    </lineage>
</organism>
<dbReference type="Gene3D" id="1.25.40.10">
    <property type="entry name" value="Tetratricopeptide repeat domain"/>
    <property type="match status" value="1"/>
</dbReference>
<evidence type="ECO:0000313" key="3">
    <source>
        <dbReference type="Proteomes" id="UP001153076"/>
    </source>
</evidence>
<dbReference type="OrthoDB" id="2012659at2759"/>
<name>A0A9Q1QLS6_9CARY</name>
<comment type="caution">
    <text evidence="2">The sequence shown here is derived from an EMBL/GenBank/DDBJ whole genome shotgun (WGS) entry which is preliminary data.</text>
</comment>
<reference evidence="2" key="1">
    <citation type="submission" date="2022-04" db="EMBL/GenBank/DDBJ databases">
        <title>Carnegiea gigantea Genome sequencing and assembly v2.</title>
        <authorList>
            <person name="Copetti D."/>
            <person name="Sanderson M.J."/>
            <person name="Burquez A."/>
            <person name="Wojciechowski M.F."/>
        </authorList>
    </citation>
    <scope>NUCLEOTIDE SEQUENCE</scope>
    <source>
        <strain evidence="2">SGP5-SGP5p</strain>
        <tissue evidence="2">Aerial part</tissue>
    </source>
</reference>
<dbReference type="AlphaFoldDB" id="A0A9Q1QLS6"/>
<dbReference type="Pfam" id="PF14559">
    <property type="entry name" value="TPR_19"/>
    <property type="match status" value="1"/>
</dbReference>
<dbReference type="PANTHER" id="PTHR36350:SF3">
    <property type="entry name" value="TRANSMEMBRANE PROTEIN"/>
    <property type="match status" value="1"/>
</dbReference>
<gene>
    <name evidence="2" type="ORF">Cgig2_033596</name>
</gene>
<sequence length="353" mass="40277">MAMFSSNALSVHPKPHIKSSISSKHAVLVTSSCRLSTIFGLHPKRPFQRITACIPATNAQNSNPSTLTSDFLSAHKKISKVLVENGVKLLVGSLFLVGSLSAWPVVAVPVQNGVTIEEEGDTQHEKAEDEELFMKLLEKEPRNVDALKVVVNGLMRKGRTKEAVKYVEKLIDIEPDQVEWRLLQALCYEMMGQLSKAKRLFKEILKRRPLLLRALHGLAMVMHKNHEGDAVFDMLNKALELACREQRVTEERNIKILTAQMHLVQGDLDEALKKYQELIDENPRDFRPYLCQGIIFSLQDKKKEADEQFEIYRNLVPEEFPQRGFLEDVVLAAKTKSREQLEKQFKAEFAYKR</sequence>
<accession>A0A9Q1QLS6</accession>
<dbReference type="InterPro" id="IPR011990">
    <property type="entry name" value="TPR-like_helical_dom_sf"/>
</dbReference>
<evidence type="ECO:0000256" key="1">
    <source>
        <dbReference type="PROSITE-ProRule" id="PRU00339"/>
    </source>
</evidence>
<dbReference type="EMBL" id="JAKOGI010000043">
    <property type="protein sequence ID" value="KAJ8447027.1"/>
    <property type="molecule type" value="Genomic_DNA"/>
</dbReference>
<dbReference type="SUPFAM" id="SSF48452">
    <property type="entry name" value="TPR-like"/>
    <property type="match status" value="1"/>
</dbReference>
<proteinExistence type="predicted"/>
<evidence type="ECO:0000313" key="2">
    <source>
        <dbReference type="EMBL" id="KAJ8447027.1"/>
    </source>
</evidence>
<keyword evidence="3" id="KW-1185">Reference proteome</keyword>
<dbReference type="PANTHER" id="PTHR36350">
    <property type="entry name" value="TRANSMEMBRANE PROTEIN"/>
    <property type="match status" value="1"/>
</dbReference>
<evidence type="ECO:0008006" key="4">
    <source>
        <dbReference type="Google" id="ProtNLM"/>
    </source>
</evidence>
<dbReference type="SMART" id="SM00028">
    <property type="entry name" value="TPR"/>
    <property type="match status" value="3"/>
</dbReference>
<dbReference type="Pfam" id="PF13174">
    <property type="entry name" value="TPR_6"/>
    <property type="match status" value="1"/>
</dbReference>
<feature type="repeat" description="TPR" evidence="1">
    <location>
        <begin position="252"/>
        <end position="285"/>
    </location>
</feature>
<keyword evidence="1" id="KW-0802">TPR repeat</keyword>
<dbReference type="Proteomes" id="UP001153076">
    <property type="component" value="Unassembled WGS sequence"/>
</dbReference>
<protein>
    <recommendedName>
        <fullName evidence="4">Chloroplast lumen common family protein</fullName>
    </recommendedName>
</protein>
<dbReference type="PROSITE" id="PS50005">
    <property type="entry name" value="TPR"/>
    <property type="match status" value="1"/>
</dbReference>
<dbReference type="InterPro" id="IPR019734">
    <property type="entry name" value="TPR_rpt"/>
</dbReference>